<keyword evidence="3" id="KW-1185">Reference proteome</keyword>
<evidence type="ECO:0000313" key="2">
    <source>
        <dbReference type="EMBL" id="PIN15874.1"/>
    </source>
</evidence>
<evidence type="ECO:0000256" key="1">
    <source>
        <dbReference type="SAM" id="MobiDB-lite"/>
    </source>
</evidence>
<dbReference type="Proteomes" id="UP000231279">
    <property type="component" value="Unassembled WGS sequence"/>
</dbReference>
<name>A0A2G9HEC7_9LAMI</name>
<organism evidence="2 3">
    <name type="scientific">Handroanthus impetiginosus</name>
    <dbReference type="NCBI Taxonomy" id="429701"/>
    <lineage>
        <taxon>Eukaryota</taxon>
        <taxon>Viridiplantae</taxon>
        <taxon>Streptophyta</taxon>
        <taxon>Embryophyta</taxon>
        <taxon>Tracheophyta</taxon>
        <taxon>Spermatophyta</taxon>
        <taxon>Magnoliopsida</taxon>
        <taxon>eudicotyledons</taxon>
        <taxon>Gunneridae</taxon>
        <taxon>Pentapetalae</taxon>
        <taxon>asterids</taxon>
        <taxon>lamiids</taxon>
        <taxon>Lamiales</taxon>
        <taxon>Bignoniaceae</taxon>
        <taxon>Crescentiina</taxon>
        <taxon>Tabebuia alliance</taxon>
        <taxon>Handroanthus</taxon>
    </lineage>
</organism>
<comment type="caution">
    <text evidence="2">The sequence shown here is derived from an EMBL/GenBank/DDBJ whole genome shotgun (WGS) entry which is preliminary data.</text>
</comment>
<dbReference type="STRING" id="429701.A0A2G9HEC7"/>
<dbReference type="OrthoDB" id="910197at2759"/>
<proteinExistence type="predicted"/>
<evidence type="ECO:0000313" key="3">
    <source>
        <dbReference type="Proteomes" id="UP000231279"/>
    </source>
</evidence>
<feature type="region of interest" description="Disordered" evidence="1">
    <location>
        <begin position="1"/>
        <end position="21"/>
    </location>
</feature>
<dbReference type="AlphaFoldDB" id="A0A2G9HEC7"/>
<accession>A0A2G9HEC7</accession>
<gene>
    <name evidence="2" type="ORF">CDL12_11479</name>
</gene>
<reference evidence="3" key="1">
    <citation type="journal article" date="2018" name="Gigascience">
        <title>Genome assembly of the Pink Ipe (Handroanthus impetiginosus, Bignoniaceae), a highly valued, ecologically keystone Neotropical timber forest tree.</title>
        <authorList>
            <person name="Silva-Junior O.B."/>
            <person name="Grattapaglia D."/>
            <person name="Novaes E."/>
            <person name="Collevatti R.G."/>
        </authorList>
    </citation>
    <scope>NUCLEOTIDE SEQUENCE [LARGE SCALE GENOMIC DNA]</scope>
    <source>
        <strain evidence="3">cv. UFG-1</strain>
    </source>
</reference>
<dbReference type="EMBL" id="NKXS01002000">
    <property type="protein sequence ID" value="PIN15874.1"/>
    <property type="molecule type" value="Genomic_DNA"/>
</dbReference>
<sequence length="137" mass="15615">MIPWCESKDLATGTPDEAVEDTSCQQSIQQLSDRPYVEDNNRQTGTWFNMLYIEDEKLLNDSISSNNKLLPKEPCSSFYDEDHVEQIKEFQFYVDTVKKIVRPGCSPETLDVALSSISSLLKILSVISSERYMHASL</sequence>
<protein>
    <submittedName>
        <fullName evidence="2">Uncharacterized protein</fullName>
    </submittedName>
</protein>